<evidence type="ECO:0000313" key="8">
    <source>
        <dbReference type="Proteomes" id="UP000294887"/>
    </source>
</evidence>
<keyword evidence="2 4" id="KW-0479">Metal-binding</keyword>
<feature type="domain" description="Cytochrome c" evidence="6">
    <location>
        <begin position="31"/>
        <end position="144"/>
    </location>
</feature>
<keyword evidence="3 4" id="KW-0408">Iron</keyword>
<feature type="chain" id="PRO_5020960091" evidence="5">
    <location>
        <begin position="28"/>
        <end position="147"/>
    </location>
</feature>
<reference evidence="7 8" key="1">
    <citation type="submission" date="2019-03" db="EMBL/GenBank/DDBJ databases">
        <title>Genomic Encyclopedia of Type Strains, Phase IV (KMG-IV): sequencing the most valuable type-strain genomes for metagenomic binning, comparative biology and taxonomic classification.</title>
        <authorList>
            <person name="Goeker M."/>
        </authorList>
    </citation>
    <scope>NUCLEOTIDE SEQUENCE [LARGE SCALE GENOMIC DNA]</scope>
    <source>
        <strain evidence="7 8">DSM 24830</strain>
    </source>
</reference>
<evidence type="ECO:0000256" key="4">
    <source>
        <dbReference type="PROSITE-ProRule" id="PRU00433"/>
    </source>
</evidence>
<evidence type="ECO:0000313" key="7">
    <source>
        <dbReference type="EMBL" id="TCJ89283.1"/>
    </source>
</evidence>
<dbReference type="SUPFAM" id="SSF46626">
    <property type="entry name" value="Cytochrome c"/>
    <property type="match status" value="1"/>
</dbReference>
<evidence type="ECO:0000259" key="6">
    <source>
        <dbReference type="PROSITE" id="PS51007"/>
    </source>
</evidence>
<dbReference type="AlphaFoldDB" id="A0A4R1F5R7"/>
<keyword evidence="8" id="KW-1185">Reference proteome</keyword>
<proteinExistence type="predicted"/>
<evidence type="ECO:0000256" key="3">
    <source>
        <dbReference type="ARBA" id="ARBA00023004"/>
    </source>
</evidence>
<sequence length="147" mass="15872">MITRLIAGTVSTLITLCLIATTNVAIAADKTSADIGKKEFLNNCAVCHGITGKGDGSFVELLKKAPSDLTLISKRNGGVYPLIKVYNLISGVDRIASHGTLEMPIWGERYNQEIVKEVGPMNTGPSPSVRERILELVFYIGTLQQNP</sequence>
<evidence type="ECO:0000256" key="2">
    <source>
        <dbReference type="ARBA" id="ARBA00022723"/>
    </source>
</evidence>
<dbReference type="GO" id="GO:0020037">
    <property type="term" value="F:heme binding"/>
    <property type="evidence" value="ECO:0007669"/>
    <property type="project" value="InterPro"/>
</dbReference>
<name>A0A4R1F5R7_9GAMM</name>
<dbReference type="EMBL" id="SMFQ01000002">
    <property type="protein sequence ID" value="TCJ89283.1"/>
    <property type="molecule type" value="Genomic_DNA"/>
</dbReference>
<dbReference type="GO" id="GO:0046872">
    <property type="term" value="F:metal ion binding"/>
    <property type="evidence" value="ECO:0007669"/>
    <property type="project" value="UniProtKB-KW"/>
</dbReference>
<keyword evidence="1 4" id="KW-0349">Heme</keyword>
<dbReference type="RefSeq" id="WP_165874628.1">
    <property type="nucleotide sequence ID" value="NZ_BAAAFU010000008.1"/>
</dbReference>
<evidence type="ECO:0000256" key="1">
    <source>
        <dbReference type="ARBA" id="ARBA00022617"/>
    </source>
</evidence>
<protein>
    <submittedName>
        <fullName evidence="7">Cytochrome c</fullName>
    </submittedName>
</protein>
<organism evidence="7 8">
    <name type="scientific">Cocleimonas flava</name>
    <dbReference type="NCBI Taxonomy" id="634765"/>
    <lineage>
        <taxon>Bacteria</taxon>
        <taxon>Pseudomonadati</taxon>
        <taxon>Pseudomonadota</taxon>
        <taxon>Gammaproteobacteria</taxon>
        <taxon>Thiotrichales</taxon>
        <taxon>Thiotrichaceae</taxon>
        <taxon>Cocleimonas</taxon>
    </lineage>
</organism>
<dbReference type="InterPro" id="IPR036909">
    <property type="entry name" value="Cyt_c-like_dom_sf"/>
</dbReference>
<comment type="caution">
    <text evidence="7">The sequence shown here is derived from an EMBL/GenBank/DDBJ whole genome shotgun (WGS) entry which is preliminary data.</text>
</comment>
<dbReference type="PROSITE" id="PS51007">
    <property type="entry name" value="CYTC"/>
    <property type="match status" value="1"/>
</dbReference>
<keyword evidence="5" id="KW-0732">Signal</keyword>
<accession>A0A4R1F5R7</accession>
<dbReference type="Pfam" id="PF00034">
    <property type="entry name" value="Cytochrom_C"/>
    <property type="match status" value="1"/>
</dbReference>
<dbReference type="Gene3D" id="1.10.760.10">
    <property type="entry name" value="Cytochrome c-like domain"/>
    <property type="match status" value="1"/>
</dbReference>
<evidence type="ECO:0000256" key="5">
    <source>
        <dbReference type="SAM" id="SignalP"/>
    </source>
</evidence>
<gene>
    <name evidence="7" type="ORF">EV695_1146</name>
</gene>
<dbReference type="GO" id="GO:0009055">
    <property type="term" value="F:electron transfer activity"/>
    <property type="evidence" value="ECO:0007669"/>
    <property type="project" value="InterPro"/>
</dbReference>
<feature type="signal peptide" evidence="5">
    <location>
        <begin position="1"/>
        <end position="27"/>
    </location>
</feature>
<dbReference type="InterPro" id="IPR009056">
    <property type="entry name" value="Cyt_c-like_dom"/>
</dbReference>
<dbReference type="Proteomes" id="UP000294887">
    <property type="component" value="Unassembled WGS sequence"/>
</dbReference>